<dbReference type="InterPro" id="IPR052259">
    <property type="entry name" value="Nucleoredoxin-like"/>
</dbReference>
<dbReference type="SUPFAM" id="SSF52833">
    <property type="entry name" value="Thioredoxin-like"/>
    <property type="match status" value="1"/>
</dbReference>
<dbReference type="Proteomes" id="UP000663829">
    <property type="component" value="Unassembled WGS sequence"/>
</dbReference>
<dbReference type="Proteomes" id="UP000677228">
    <property type="component" value="Unassembled WGS sequence"/>
</dbReference>
<evidence type="ECO:0000313" key="9">
    <source>
        <dbReference type="EMBL" id="CAF1422544.1"/>
    </source>
</evidence>
<dbReference type="OrthoDB" id="409136at2759"/>
<feature type="domain" description="Thioredoxin-like fold" evidence="7">
    <location>
        <begin position="30"/>
        <end position="103"/>
    </location>
</feature>
<sequence>MAGIAKSFNGHIIKRSNKEVDLNEEKYKRKIFGLYFSSHWCPPRRVFTPLLSESYTEYHRGKRFKIIFISSDSDEKSFNDYYKNMPWLASDLKERRKKKFYQRNLMSMKFQN</sequence>
<comment type="catalytic activity">
    <reaction evidence="5">
        <text>[protein]-dithiol + NAD(+) = [protein]-disulfide + NADH + H(+)</text>
        <dbReference type="Rhea" id="RHEA:18749"/>
        <dbReference type="Rhea" id="RHEA-COMP:10593"/>
        <dbReference type="Rhea" id="RHEA-COMP:10594"/>
        <dbReference type="ChEBI" id="CHEBI:15378"/>
        <dbReference type="ChEBI" id="CHEBI:29950"/>
        <dbReference type="ChEBI" id="CHEBI:50058"/>
        <dbReference type="ChEBI" id="CHEBI:57540"/>
        <dbReference type="ChEBI" id="CHEBI:57945"/>
        <dbReference type="EC" id="1.8.1.8"/>
    </reaction>
</comment>
<proteinExistence type="predicted"/>
<evidence type="ECO:0000256" key="1">
    <source>
        <dbReference type="ARBA" id="ARBA00012612"/>
    </source>
</evidence>
<gene>
    <name evidence="8" type="ORF">GPM918_LOCUS15527</name>
    <name evidence="9" type="ORF">OVA965_LOCUS33745</name>
    <name evidence="10" type="ORF">SRO942_LOCUS15527</name>
    <name evidence="11" type="ORF">TMI583_LOCUS34644</name>
</gene>
<evidence type="ECO:0000313" key="10">
    <source>
        <dbReference type="EMBL" id="CAF3806541.1"/>
    </source>
</evidence>
<dbReference type="Proteomes" id="UP000681722">
    <property type="component" value="Unassembled WGS sequence"/>
</dbReference>
<keyword evidence="2" id="KW-0677">Repeat</keyword>
<reference evidence="8" key="1">
    <citation type="submission" date="2021-02" db="EMBL/GenBank/DDBJ databases">
        <authorList>
            <person name="Nowell W R."/>
        </authorList>
    </citation>
    <scope>NUCLEOTIDE SEQUENCE</scope>
</reference>
<keyword evidence="12" id="KW-1185">Reference proteome</keyword>
<dbReference type="InterPro" id="IPR012336">
    <property type="entry name" value="Thioredoxin-like_fold"/>
</dbReference>
<dbReference type="EMBL" id="CAJOBC010003922">
    <property type="protein sequence ID" value="CAF3806541.1"/>
    <property type="molecule type" value="Genomic_DNA"/>
</dbReference>
<dbReference type="Pfam" id="PF13905">
    <property type="entry name" value="Thioredoxin_8"/>
    <property type="match status" value="1"/>
</dbReference>
<evidence type="ECO:0000256" key="3">
    <source>
        <dbReference type="ARBA" id="ARBA00023002"/>
    </source>
</evidence>
<evidence type="ECO:0000256" key="4">
    <source>
        <dbReference type="ARBA" id="ARBA00023027"/>
    </source>
</evidence>
<organism evidence="8 12">
    <name type="scientific">Didymodactylos carnosus</name>
    <dbReference type="NCBI Taxonomy" id="1234261"/>
    <lineage>
        <taxon>Eukaryota</taxon>
        <taxon>Metazoa</taxon>
        <taxon>Spiralia</taxon>
        <taxon>Gnathifera</taxon>
        <taxon>Rotifera</taxon>
        <taxon>Eurotatoria</taxon>
        <taxon>Bdelloidea</taxon>
        <taxon>Philodinida</taxon>
        <taxon>Philodinidae</taxon>
        <taxon>Didymodactylos</taxon>
    </lineage>
</organism>
<dbReference type="PANTHER" id="PTHR13871">
    <property type="entry name" value="THIOREDOXIN"/>
    <property type="match status" value="1"/>
</dbReference>
<dbReference type="Proteomes" id="UP000682733">
    <property type="component" value="Unassembled WGS sequence"/>
</dbReference>
<evidence type="ECO:0000256" key="5">
    <source>
        <dbReference type="ARBA" id="ARBA00047388"/>
    </source>
</evidence>
<accession>A0A814JBD5</accession>
<dbReference type="GO" id="GO:0047134">
    <property type="term" value="F:protein-disulfide reductase [NAD(P)H] activity"/>
    <property type="evidence" value="ECO:0007669"/>
    <property type="project" value="UniProtKB-EC"/>
</dbReference>
<dbReference type="EMBL" id="CAJNOQ010003922">
    <property type="protein sequence ID" value="CAF1035957.1"/>
    <property type="molecule type" value="Genomic_DNA"/>
</dbReference>
<dbReference type="InterPro" id="IPR036249">
    <property type="entry name" value="Thioredoxin-like_sf"/>
</dbReference>
<protein>
    <recommendedName>
        <fullName evidence="1">protein-disulfide reductase</fullName>
        <ecNumber evidence="1">1.8.1.8</ecNumber>
    </recommendedName>
</protein>
<name>A0A814JBD5_9BILA</name>
<dbReference type="PANTHER" id="PTHR13871:SF96">
    <property type="entry name" value="THIOREDOXIN DOMAIN-CONTAINING PROTEIN"/>
    <property type="match status" value="1"/>
</dbReference>
<evidence type="ECO:0000256" key="6">
    <source>
        <dbReference type="ARBA" id="ARBA00047804"/>
    </source>
</evidence>
<dbReference type="AlphaFoldDB" id="A0A814JBD5"/>
<keyword evidence="4" id="KW-0520">NAD</keyword>
<dbReference type="Gene3D" id="3.40.30.10">
    <property type="entry name" value="Glutaredoxin"/>
    <property type="match status" value="1"/>
</dbReference>
<keyword evidence="3" id="KW-0560">Oxidoreductase</keyword>
<evidence type="ECO:0000259" key="7">
    <source>
        <dbReference type="Pfam" id="PF13905"/>
    </source>
</evidence>
<evidence type="ECO:0000313" key="12">
    <source>
        <dbReference type="Proteomes" id="UP000663829"/>
    </source>
</evidence>
<evidence type="ECO:0000313" key="8">
    <source>
        <dbReference type="EMBL" id="CAF1035957.1"/>
    </source>
</evidence>
<comment type="caution">
    <text evidence="8">The sequence shown here is derived from an EMBL/GenBank/DDBJ whole genome shotgun (WGS) entry which is preliminary data.</text>
</comment>
<evidence type="ECO:0000256" key="2">
    <source>
        <dbReference type="ARBA" id="ARBA00022737"/>
    </source>
</evidence>
<evidence type="ECO:0000313" key="11">
    <source>
        <dbReference type="EMBL" id="CAF4222869.1"/>
    </source>
</evidence>
<dbReference type="EMBL" id="CAJNOK010027580">
    <property type="protein sequence ID" value="CAF1422544.1"/>
    <property type="molecule type" value="Genomic_DNA"/>
</dbReference>
<comment type="catalytic activity">
    <reaction evidence="6">
        <text>[protein]-dithiol + NADP(+) = [protein]-disulfide + NADPH + H(+)</text>
        <dbReference type="Rhea" id="RHEA:18753"/>
        <dbReference type="Rhea" id="RHEA-COMP:10593"/>
        <dbReference type="Rhea" id="RHEA-COMP:10594"/>
        <dbReference type="ChEBI" id="CHEBI:15378"/>
        <dbReference type="ChEBI" id="CHEBI:29950"/>
        <dbReference type="ChEBI" id="CHEBI:50058"/>
        <dbReference type="ChEBI" id="CHEBI:57783"/>
        <dbReference type="ChEBI" id="CHEBI:58349"/>
        <dbReference type="EC" id="1.8.1.8"/>
    </reaction>
</comment>
<dbReference type="EC" id="1.8.1.8" evidence="1"/>
<dbReference type="EMBL" id="CAJOBA010049345">
    <property type="protein sequence ID" value="CAF4222869.1"/>
    <property type="molecule type" value="Genomic_DNA"/>
</dbReference>